<proteinExistence type="inferred from homology"/>
<evidence type="ECO:0000256" key="3">
    <source>
        <dbReference type="ARBA" id="ARBA00009723"/>
    </source>
</evidence>
<reference evidence="14 15" key="1">
    <citation type="submission" date="2016-12" db="EMBL/GenBank/DDBJ databases">
        <title>The genomes of Aspergillus section Nigri reveals drivers in fungal speciation.</title>
        <authorList>
            <consortium name="DOE Joint Genome Institute"/>
            <person name="Vesth T.C."/>
            <person name="Nybo J."/>
            <person name="Theobald S."/>
            <person name="Brandl J."/>
            <person name="Frisvad J.C."/>
            <person name="Nielsen K.F."/>
            <person name="Lyhne E.K."/>
            <person name="Kogle M.E."/>
            <person name="Kuo A."/>
            <person name="Riley R."/>
            <person name="Clum A."/>
            <person name="Nolan M."/>
            <person name="Lipzen A."/>
            <person name="Salamov A."/>
            <person name="Henrissat B."/>
            <person name="Wiebenga A."/>
            <person name="De Vries R.P."/>
            <person name="Grigoriev I.V."/>
            <person name="Mortensen U.H."/>
            <person name="Andersen M.R."/>
            <person name="Baker S.E."/>
        </authorList>
    </citation>
    <scope>NUCLEOTIDE SEQUENCE [LARGE SCALE GENOMIC DNA]</scope>
    <source>
        <strain evidence="14 15">CBS 117.55</strain>
    </source>
</reference>
<dbReference type="InterPro" id="IPR002734">
    <property type="entry name" value="RibDG_C"/>
</dbReference>
<dbReference type="GeneID" id="37065547"/>
<evidence type="ECO:0000256" key="12">
    <source>
        <dbReference type="ARBA" id="ARBA00049020"/>
    </source>
</evidence>
<dbReference type="OrthoDB" id="5432at2759"/>
<keyword evidence="6" id="KW-0686">Riboflavin biosynthesis</keyword>
<dbReference type="STRING" id="1448321.A0A317W5L7"/>
<dbReference type="PANTHER" id="PTHR38011">
    <property type="entry name" value="DIHYDROFOLATE REDUCTASE FAMILY PROTEIN (AFU_ORTHOLOGUE AFUA_8G06820)"/>
    <property type="match status" value="1"/>
</dbReference>
<dbReference type="AlphaFoldDB" id="A0A317W5L7"/>
<comment type="catalytic activity">
    <reaction evidence="12">
        <text>2,5-diamino-6-(1-D-ribitylamino)pyrimidin-4(3H)-one 5'-phosphate + NADP(+) = 2,5-diamino-6-(1-D-ribosylamino)pyrimidin-4(3H)-one 5'-phosphate + NADPH + H(+)</text>
        <dbReference type="Rhea" id="RHEA:27278"/>
        <dbReference type="ChEBI" id="CHEBI:15378"/>
        <dbReference type="ChEBI" id="CHEBI:57783"/>
        <dbReference type="ChEBI" id="CHEBI:58349"/>
        <dbReference type="ChEBI" id="CHEBI:58890"/>
        <dbReference type="ChEBI" id="CHEBI:59545"/>
        <dbReference type="EC" id="1.1.1.302"/>
    </reaction>
</comment>
<evidence type="ECO:0000256" key="7">
    <source>
        <dbReference type="ARBA" id="ARBA00022857"/>
    </source>
</evidence>
<feature type="domain" description="Bacterial bifunctional deaminase-reductase C-terminal" evidence="13">
    <location>
        <begin position="37"/>
        <end position="271"/>
    </location>
</feature>
<keyword evidence="8" id="KW-0560">Oxidoreductase</keyword>
<evidence type="ECO:0000259" key="13">
    <source>
        <dbReference type="Pfam" id="PF01872"/>
    </source>
</evidence>
<comment type="caution">
    <text evidence="14">The sequence shown here is derived from an EMBL/GenBank/DDBJ whole genome shotgun (WGS) entry which is preliminary data.</text>
</comment>
<organism evidence="14 15">
    <name type="scientific">Aspergillus heteromorphus CBS 117.55</name>
    <dbReference type="NCBI Taxonomy" id="1448321"/>
    <lineage>
        <taxon>Eukaryota</taxon>
        <taxon>Fungi</taxon>
        <taxon>Dikarya</taxon>
        <taxon>Ascomycota</taxon>
        <taxon>Pezizomycotina</taxon>
        <taxon>Eurotiomycetes</taxon>
        <taxon>Eurotiomycetidae</taxon>
        <taxon>Eurotiales</taxon>
        <taxon>Aspergillaceae</taxon>
        <taxon>Aspergillus</taxon>
        <taxon>Aspergillus subgen. Circumdati</taxon>
    </lineage>
</organism>
<dbReference type="Proteomes" id="UP000247233">
    <property type="component" value="Unassembled WGS sequence"/>
</dbReference>
<keyword evidence="7" id="KW-0521">NADP</keyword>
<gene>
    <name evidence="14" type="ORF">BO70DRAFT_362481</name>
</gene>
<evidence type="ECO:0000313" key="15">
    <source>
        <dbReference type="Proteomes" id="UP000247233"/>
    </source>
</evidence>
<protein>
    <recommendedName>
        <fullName evidence="5">2,5-diamino-6-ribosylamino-4(3H)-pyrimidinone 5'-phosphate reductase</fullName>
        <ecNumber evidence="4">1.1.1.302</ecNumber>
    </recommendedName>
    <alternativeName>
        <fullName evidence="10">2,5-diamino-6-(5-phospho-D-ribosylamino)pyrimidin-4(3H)-one reductase</fullName>
    </alternativeName>
    <alternativeName>
        <fullName evidence="9">2,5-diamino-6-ribitylamino-4(3H)-pyrimidinone 5'-phosphate synthase</fullName>
    </alternativeName>
</protein>
<dbReference type="Gene3D" id="3.40.430.10">
    <property type="entry name" value="Dihydrofolate Reductase, subunit A"/>
    <property type="match status" value="1"/>
</dbReference>
<evidence type="ECO:0000256" key="10">
    <source>
        <dbReference type="ARBA" id="ARBA00031630"/>
    </source>
</evidence>
<dbReference type="SUPFAM" id="SSF53597">
    <property type="entry name" value="Dihydrofolate reductase-like"/>
    <property type="match status" value="1"/>
</dbReference>
<evidence type="ECO:0000256" key="5">
    <source>
        <dbReference type="ARBA" id="ARBA00015035"/>
    </source>
</evidence>
<name>A0A317W5L7_9EURO</name>
<dbReference type="InterPro" id="IPR024072">
    <property type="entry name" value="DHFR-like_dom_sf"/>
</dbReference>
<dbReference type="Pfam" id="PF01872">
    <property type="entry name" value="RibD_C"/>
    <property type="match status" value="1"/>
</dbReference>
<sequence length="278" mass="29580">MAAPDSLVFPESDRVFLEPHLPPADHSHHATTDPRLPFTTLTFATSLDSSLALSPGTRTVLSGPQSKAMTHYLRSRHDAILVGVGTAVADNPGLNCRLAGVGGYGAEGLTGQPRPIIIDPSARWDFTEESKIFELARNGRGRAPFIVTAAETVPSPVQKEVLERHGGKFIALPVGTEDGGHRIDWTALLDCLAREGLESVMIEGGGSVINSLLEPTGQALVDSVIVTIAPTWLGRGGVVVSPRRRVEDGVVVPASRLTGVKWYPFGEDVVLCGRIKGE</sequence>
<dbReference type="GO" id="GO:0009231">
    <property type="term" value="P:riboflavin biosynthetic process"/>
    <property type="evidence" value="ECO:0007669"/>
    <property type="project" value="UniProtKB-KW"/>
</dbReference>
<accession>A0A317W5L7</accession>
<evidence type="ECO:0000256" key="2">
    <source>
        <dbReference type="ARBA" id="ARBA00005104"/>
    </source>
</evidence>
<evidence type="ECO:0000256" key="8">
    <source>
        <dbReference type="ARBA" id="ARBA00023002"/>
    </source>
</evidence>
<evidence type="ECO:0000256" key="4">
    <source>
        <dbReference type="ARBA" id="ARBA00012851"/>
    </source>
</evidence>
<dbReference type="InterPro" id="IPR050765">
    <property type="entry name" value="Riboflavin_Biosynth_HTPR"/>
</dbReference>
<dbReference type="VEuPathDB" id="FungiDB:BO70DRAFT_362481"/>
<evidence type="ECO:0000256" key="11">
    <source>
        <dbReference type="ARBA" id="ARBA00047550"/>
    </source>
</evidence>
<keyword evidence="15" id="KW-1185">Reference proteome</keyword>
<evidence type="ECO:0000256" key="9">
    <source>
        <dbReference type="ARBA" id="ARBA00030073"/>
    </source>
</evidence>
<dbReference type="EMBL" id="MSFL01000014">
    <property type="protein sequence ID" value="PWY80527.1"/>
    <property type="molecule type" value="Genomic_DNA"/>
</dbReference>
<evidence type="ECO:0000256" key="6">
    <source>
        <dbReference type="ARBA" id="ARBA00022619"/>
    </source>
</evidence>
<comment type="catalytic activity">
    <reaction evidence="11">
        <text>2,5-diamino-6-(1-D-ribitylamino)pyrimidin-4(3H)-one 5'-phosphate + NAD(+) = 2,5-diamino-6-(1-D-ribosylamino)pyrimidin-4(3H)-one 5'-phosphate + NADH + H(+)</text>
        <dbReference type="Rhea" id="RHEA:27274"/>
        <dbReference type="ChEBI" id="CHEBI:15378"/>
        <dbReference type="ChEBI" id="CHEBI:57540"/>
        <dbReference type="ChEBI" id="CHEBI:57945"/>
        <dbReference type="ChEBI" id="CHEBI:58890"/>
        <dbReference type="ChEBI" id="CHEBI:59545"/>
        <dbReference type="EC" id="1.1.1.302"/>
    </reaction>
</comment>
<dbReference type="PANTHER" id="PTHR38011:SF7">
    <property type="entry name" value="2,5-DIAMINO-6-RIBOSYLAMINO-4(3H)-PYRIMIDINONE 5'-PHOSPHATE REDUCTASE"/>
    <property type="match status" value="1"/>
</dbReference>
<evidence type="ECO:0000313" key="14">
    <source>
        <dbReference type="EMBL" id="PWY80527.1"/>
    </source>
</evidence>
<dbReference type="RefSeq" id="XP_025398830.1">
    <property type="nucleotide sequence ID" value="XM_025543310.1"/>
</dbReference>
<evidence type="ECO:0000256" key="1">
    <source>
        <dbReference type="ARBA" id="ARBA00003555"/>
    </source>
</evidence>
<dbReference type="GO" id="GO:0008703">
    <property type="term" value="F:5-amino-6-(5-phosphoribosylamino)uracil reductase activity"/>
    <property type="evidence" value="ECO:0007669"/>
    <property type="project" value="InterPro"/>
</dbReference>
<comment type="similarity">
    <text evidence="3">Belongs to the HTP reductase family.</text>
</comment>
<dbReference type="EC" id="1.1.1.302" evidence="4"/>
<comment type="function">
    <text evidence="1">Catalyzes an early step in riboflavin biosynthesis, the NADPH-dependent reduction of the ribose side chain of 2,5-diamino-6-ribosylamino-4(3H)-pyrimidinone 5'-phosphate, yielding 2,5-diamino-6-ribitylamino-4(3H)-pyrimidinone 5'-phosphate.</text>
</comment>
<comment type="pathway">
    <text evidence="2">Cofactor biosynthesis; riboflavin biosynthesis.</text>
</comment>